<dbReference type="SMART" id="SM01252">
    <property type="entry name" value="KilA-N"/>
    <property type="match status" value="1"/>
</dbReference>
<evidence type="ECO:0000313" key="3">
    <source>
        <dbReference type="Proteomes" id="UP000184608"/>
    </source>
</evidence>
<keyword evidence="3" id="KW-1185">Reference proteome</keyword>
<evidence type="ECO:0000313" key="2">
    <source>
        <dbReference type="EMBL" id="SHI20742.1"/>
    </source>
</evidence>
<name>A0A1M5Z984_9VIBR</name>
<dbReference type="PROSITE" id="PS51301">
    <property type="entry name" value="KILA_N"/>
    <property type="match status" value="1"/>
</dbReference>
<dbReference type="InterPro" id="IPR017880">
    <property type="entry name" value="KilA_N"/>
</dbReference>
<proteinExistence type="predicted"/>
<gene>
    <name evidence="2" type="ORF">VA7868_02451</name>
</gene>
<dbReference type="InterPro" id="IPR018004">
    <property type="entry name" value="KilA/APSES_HTH"/>
</dbReference>
<reference evidence="2 3" key="1">
    <citation type="submission" date="2016-11" db="EMBL/GenBank/DDBJ databases">
        <authorList>
            <person name="Jaros S."/>
            <person name="Januszkiewicz K."/>
            <person name="Wedrychowicz H."/>
        </authorList>
    </citation>
    <scope>NUCLEOTIDE SEQUENCE [LARGE SCALE GENOMIC DNA]</scope>
    <source>
        <strain evidence="2 3">CECT 7868</strain>
    </source>
</reference>
<organism evidence="2 3">
    <name type="scientific">Vibrio aerogenes CECT 7868</name>
    <dbReference type="NCBI Taxonomy" id="1216006"/>
    <lineage>
        <taxon>Bacteria</taxon>
        <taxon>Pseudomonadati</taxon>
        <taxon>Pseudomonadota</taxon>
        <taxon>Gammaproteobacteria</taxon>
        <taxon>Vibrionales</taxon>
        <taxon>Vibrionaceae</taxon>
        <taxon>Vibrio</taxon>
    </lineage>
</organism>
<dbReference type="RefSeq" id="WP_073604116.1">
    <property type="nucleotide sequence ID" value="NZ_FQXZ01000024.1"/>
</dbReference>
<accession>A0A1M5Z984</accession>
<dbReference type="EMBL" id="FQXZ01000024">
    <property type="protein sequence ID" value="SHI20742.1"/>
    <property type="molecule type" value="Genomic_DNA"/>
</dbReference>
<sequence>MPNQFVVSNSSIPVDSDQRINLNALHRASGVGKSKQPNNWLRLDSTKDLINELEQSSDLRTGIVNKIRGGTTPGTFAHQLIAISYAGWISPKFQLEVNRVFLENKTQPLPGYSPGAGCV</sequence>
<evidence type="ECO:0000259" key="1">
    <source>
        <dbReference type="PROSITE" id="PS51301"/>
    </source>
</evidence>
<dbReference type="Pfam" id="PF04383">
    <property type="entry name" value="KilA-N"/>
    <property type="match status" value="1"/>
</dbReference>
<protein>
    <submittedName>
        <fullName evidence="2">KilA-N domain protein</fullName>
    </submittedName>
</protein>
<feature type="domain" description="KilA-N" evidence="1">
    <location>
        <begin position="1"/>
        <end position="104"/>
    </location>
</feature>
<dbReference type="Proteomes" id="UP000184608">
    <property type="component" value="Unassembled WGS sequence"/>
</dbReference>
<dbReference type="STRING" id="1216006.VA7868_02451"/>
<dbReference type="AlphaFoldDB" id="A0A1M5Z984"/>